<dbReference type="InterPro" id="IPR055414">
    <property type="entry name" value="LRR_R13L4/SHOC2-like"/>
</dbReference>
<organism evidence="3 4">
    <name type="scientific">Handroanthus impetiginosus</name>
    <dbReference type="NCBI Taxonomy" id="429701"/>
    <lineage>
        <taxon>Eukaryota</taxon>
        <taxon>Viridiplantae</taxon>
        <taxon>Streptophyta</taxon>
        <taxon>Embryophyta</taxon>
        <taxon>Tracheophyta</taxon>
        <taxon>Spermatophyta</taxon>
        <taxon>Magnoliopsida</taxon>
        <taxon>eudicotyledons</taxon>
        <taxon>Gunneridae</taxon>
        <taxon>Pentapetalae</taxon>
        <taxon>asterids</taxon>
        <taxon>lamiids</taxon>
        <taxon>Lamiales</taxon>
        <taxon>Bignoniaceae</taxon>
        <taxon>Crescentiina</taxon>
        <taxon>Tabebuia alliance</taxon>
        <taxon>Handroanthus</taxon>
    </lineage>
</organism>
<gene>
    <name evidence="3" type="ORF">CDL12_18254</name>
</gene>
<dbReference type="OrthoDB" id="1522111at2759"/>
<evidence type="ECO:0000259" key="2">
    <source>
        <dbReference type="Pfam" id="PF23598"/>
    </source>
</evidence>
<accession>A0A2G9GV55</accession>
<reference evidence="4" key="1">
    <citation type="journal article" date="2018" name="Gigascience">
        <title>Genome assembly of the Pink Ipe (Handroanthus impetiginosus, Bignoniaceae), a highly valued, ecologically keystone Neotropical timber forest tree.</title>
        <authorList>
            <person name="Silva-Junior O.B."/>
            <person name="Grattapaglia D."/>
            <person name="Novaes E."/>
            <person name="Collevatti R.G."/>
        </authorList>
    </citation>
    <scope>NUCLEOTIDE SEQUENCE [LARGE SCALE GENOMIC DNA]</scope>
    <source>
        <strain evidence="4">cv. UFG-1</strain>
    </source>
</reference>
<keyword evidence="4" id="KW-1185">Reference proteome</keyword>
<proteinExistence type="predicted"/>
<dbReference type="SUPFAM" id="SSF52058">
    <property type="entry name" value="L domain-like"/>
    <property type="match status" value="1"/>
</dbReference>
<name>A0A2G9GV55_9LAMI</name>
<dbReference type="STRING" id="429701.A0A2G9GV55"/>
<dbReference type="EMBL" id="NKXS01003594">
    <property type="protein sequence ID" value="PIN09161.1"/>
    <property type="molecule type" value="Genomic_DNA"/>
</dbReference>
<evidence type="ECO:0000256" key="1">
    <source>
        <dbReference type="ARBA" id="ARBA00022737"/>
    </source>
</evidence>
<dbReference type="PANTHER" id="PTHR47186">
    <property type="entry name" value="LEUCINE-RICH REPEAT-CONTAINING PROTEIN 57"/>
    <property type="match status" value="1"/>
</dbReference>
<feature type="domain" description="Disease resistance R13L4/SHOC-2-like LRR" evidence="2">
    <location>
        <begin position="93"/>
        <end position="296"/>
    </location>
</feature>
<evidence type="ECO:0000313" key="3">
    <source>
        <dbReference type="EMBL" id="PIN09161.1"/>
    </source>
</evidence>
<dbReference type="AlphaFoldDB" id="A0A2G9GV55"/>
<sequence length="367" mass="42599">MPAQNFVKSFQACLVGEGLISYEDFVEKKDLENVNEHTLGKRISIDDLEKIHLLKNVSEQTLDFKLGWFSRMKNVNLLYLGRWSASSEDHIEVEDTAFLEGLENMKYLKFLSLQRVWNIISLPESISQLKNLKILDLRACLHLERLPEEIGLIKSLTHLDMSECHLLSYMPKTLSSLVKLKVLKGFAVGIKIWKSSRELGDLRKLENLIELSIHTVLEKFPDKDHVKALEELKELKKLKITWRGYALRAENGHHSTSNGSKPTVKLPSKVEKLDLEHFPMSKIPSWWGHLNLKKLYIRGGKFSDLGQYQDWNVKEKYTWKVETLHLKYLSDIELDWKQLQELFPDLVYLDQVNCPKLTFVPCDANGL</sequence>
<evidence type="ECO:0000313" key="4">
    <source>
        <dbReference type="Proteomes" id="UP000231279"/>
    </source>
</evidence>
<dbReference type="Gene3D" id="3.80.10.10">
    <property type="entry name" value="Ribonuclease Inhibitor"/>
    <property type="match status" value="2"/>
</dbReference>
<protein>
    <recommendedName>
        <fullName evidence="2">Disease resistance R13L4/SHOC-2-like LRR domain-containing protein</fullName>
    </recommendedName>
</protein>
<dbReference type="InterPro" id="IPR032675">
    <property type="entry name" value="LRR_dom_sf"/>
</dbReference>
<dbReference type="Proteomes" id="UP000231279">
    <property type="component" value="Unassembled WGS sequence"/>
</dbReference>
<dbReference type="PANTHER" id="PTHR47186:SF54">
    <property type="entry name" value="DISEASE RESISTANCE RPP13-LIKE PROTEIN 4"/>
    <property type="match status" value="1"/>
</dbReference>
<comment type="caution">
    <text evidence="3">The sequence shown here is derived from an EMBL/GenBank/DDBJ whole genome shotgun (WGS) entry which is preliminary data.</text>
</comment>
<dbReference type="Pfam" id="PF23598">
    <property type="entry name" value="LRR_14"/>
    <property type="match status" value="1"/>
</dbReference>
<keyword evidence="1" id="KW-0677">Repeat</keyword>